<dbReference type="PROSITE" id="PS50893">
    <property type="entry name" value="ABC_TRANSPORTER_2"/>
    <property type="match status" value="2"/>
</dbReference>
<evidence type="ECO:0000256" key="8">
    <source>
        <dbReference type="ARBA" id="ARBA00022967"/>
    </source>
</evidence>
<reference evidence="11 12" key="2">
    <citation type="submission" date="2009-02" db="EMBL/GenBank/DDBJ databases">
        <title>Draft genome sequence of Clostridium methylpentosum (DSM 5476).</title>
        <authorList>
            <person name="Sudarsanam P."/>
            <person name="Ley R."/>
            <person name="Guruge J."/>
            <person name="Turnbaugh P.J."/>
            <person name="Mahowald M."/>
            <person name="Liep D."/>
            <person name="Gordon J."/>
        </authorList>
    </citation>
    <scope>NUCLEOTIDE SEQUENCE [LARGE SCALE GENOMIC DNA]</scope>
    <source>
        <strain evidence="11 12">DSM 5476</strain>
    </source>
</reference>
<organism evidence="11 12">
    <name type="scientific">[Clostridium] methylpentosum DSM 5476</name>
    <dbReference type="NCBI Taxonomy" id="537013"/>
    <lineage>
        <taxon>Bacteria</taxon>
        <taxon>Bacillati</taxon>
        <taxon>Bacillota</taxon>
        <taxon>Clostridia</taxon>
        <taxon>Eubacteriales</taxon>
        <taxon>Oscillospiraceae</taxon>
        <taxon>Oscillospiraceae incertae sedis</taxon>
    </lineage>
</organism>
<dbReference type="PROSITE" id="PS00211">
    <property type="entry name" value="ABC_TRANSPORTER_1"/>
    <property type="match status" value="1"/>
</dbReference>
<keyword evidence="3" id="KW-1003">Cell membrane</keyword>
<dbReference type="CDD" id="cd03215">
    <property type="entry name" value="ABC_Carb_Monos_II"/>
    <property type="match status" value="1"/>
</dbReference>
<dbReference type="eggNOG" id="COG1129">
    <property type="taxonomic scope" value="Bacteria"/>
</dbReference>
<evidence type="ECO:0000313" key="11">
    <source>
        <dbReference type="EMBL" id="EEG28602.1"/>
    </source>
</evidence>
<evidence type="ECO:0000256" key="9">
    <source>
        <dbReference type="ARBA" id="ARBA00023136"/>
    </source>
</evidence>
<evidence type="ECO:0000256" key="2">
    <source>
        <dbReference type="ARBA" id="ARBA00022448"/>
    </source>
</evidence>
<evidence type="ECO:0000256" key="6">
    <source>
        <dbReference type="ARBA" id="ARBA00022741"/>
    </source>
</evidence>
<dbReference type="HOGENOM" id="CLU_000604_92_3_9"/>
<keyword evidence="5" id="KW-0677">Repeat</keyword>
<keyword evidence="12" id="KW-1185">Reference proteome</keyword>
<dbReference type="STRING" id="537013.CLOSTMETH_03786"/>
<dbReference type="FunFam" id="3.40.50.300:FF:000127">
    <property type="entry name" value="Ribose import ATP-binding protein RbsA"/>
    <property type="match status" value="1"/>
</dbReference>
<dbReference type="EMBL" id="ACEC01000130">
    <property type="protein sequence ID" value="EEG28602.1"/>
    <property type="molecule type" value="Genomic_DNA"/>
</dbReference>
<dbReference type="PANTHER" id="PTHR43790:SF3">
    <property type="entry name" value="D-ALLOSE IMPORT ATP-BINDING PROTEIN ALSA-RELATED"/>
    <property type="match status" value="1"/>
</dbReference>
<reference evidence="11 12" key="1">
    <citation type="submission" date="2009-01" db="EMBL/GenBank/DDBJ databases">
        <authorList>
            <person name="Fulton L."/>
            <person name="Clifton S."/>
            <person name="Fulton B."/>
            <person name="Xu J."/>
            <person name="Minx P."/>
            <person name="Pepin K.H."/>
            <person name="Johnson M."/>
            <person name="Bhonagiri V."/>
            <person name="Nash W.E."/>
            <person name="Mardis E.R."/>
            <person name="Wilson R.K."/>
        </authorList>
    </citation>
    <scope>NUCLEOTIDE SEQUENCE [LARGE SCALE GENOMIC DNA]</scope>
    <source>
        <strain evidence="11 12">DSM 5476</strain>
    </source>
</reference>
<protein>
    <submittedName>
        <fullName evidence="11">ABC transporter, ATP-binding protein</fullName>
    </submittedName>
</protein>
<dbReference type="InterPro" id="IPR017871">
    <property type="entry name" value="ABC_transporter-like_CS"/>
</dbReference>
<sequence>MAYIEIKNITKTFPGVKALSDVSMSVEKGEVHALIGENGAGKSTMMKILGGMYFADSGDIFINGEKKKINSIADALSAGISVVYQELNLMPELTVAENIYAGSLPTKGGIVLDIPTMNKKAQELLDSMELDFKATEFVSMLSVSQQQMVEIAKALSHDSDIIIMDEPTAALNNKEVDTLYKLIAKLKSQGKTILYISHRLKEIFDLSDAITVLRDGCFVATKRTNEMTQEQLVKLMVGRDISNYYSTADTEPGEVILEVKNLTKAPYYENVSFKLRKGELLGMAGLMGCFREEIVKTIYGLMTPDSGEIYLEGQKLNIKKPKDAIKNRISFVTEDRKKAGIFQLMTVRENISINVLNRISKFGIISVNKENEMLKTYTENMNMKYADAYQRIVGLSGGNQQKFLLARALASDCKVLIMLEPTRGIDVGAKSEIYSLLEELAKQGMAILVISSELPEIISICHRTLAVFQGKITGDIPKEKMDEEFIMQCATGNETYFGGDVK</sequence>
<comment type="subcellular location">
    <subcellularLocation>
        <location evidence="1">Cell membrane</location>
        <topology evidence="1">Peripheral membrane protein</topology>
    </subcellularLocation>
</comment>
<evidence type="ECO:0000256" key="5">
    <source>
        <dbReference type="ARBA" id="ARBA00022737"/>
    </source>
</evidence>
<evidence type="ECO:0000256" key="3">
    <source>
        <dbReference type="ARBA" id="ARBA00022475"/>
    </source>
</evidence>
<evidence type="ECO:0000256" key="7">
    <source>
        <dbReference type="ARBA" id="ARBA00022840"/>
    </source>
</evidence>
<keyword evidence="6" id="KW-0547">Nucleotide-binding</keyword>
<dbReference type="SMART" id="SM00382">
    <property type="entry name" value="AAA"/>
    <property type="match status" value="2"/>
</dbReference>
<keyword evidence="9" id="KW-0472">Membrane</keyword>
<comment type="caution">
    <text evidence="11">The sequence shown here is derived from an EMBL/GenBank/DDBJ whole genome shotgun (WGS) entry which is preliminary data.</text>
</comment>
<feature type="domain" description="ABC transporter" evidence="10">
    <location>
        <begin position="4"/>
        <end position="240"/>
    </location>
</feature>
<dbReference type="InterPro" id="IPR003439">
    <property type="entry name" value="ABC_transporter-like_ATP-bd"/>
</dbReference>
<dbReference type="InterPro" id="IPR050107">
    <property type="entry name" value="ABC_carbohydrate_import_ATPase"/>
</dbReference>
<dbReference type="CDD" id="cd03216">
    <property type="entry name" value="ABC_Carb_Monos_I"/>
    <property type="match status" value="1"/>
</dbReference>
<proteinExistence type="predicted"/>
<dbReference type="Proteomes" id="UP000003340">
    <property type="component" value="Unassembled WGS sequence"/>
</dbReference>
<dbReference type="GO" id="GO:0005524">
    <property type="term" value="F:ATP binding"/>
    <property type="evidence" value="ECO:0007669"/>
    <property type="project" value="UniProtKB-KW"/>
</dbReference>
<keyword evidence="7 11" id="KW-0067">ATP-binding</keyword>
<gene>
    <name evidence="11" type="ORF">CLOSTMETH_03786</name>
</gene>
<dbReference type="Pfam" id="PF00005">
    <property type="entry name" value="ABC_tran"/>
    <property type="match status" value="2"/>
</dbReference>
<dbReference type="InterPro" id="IPR003593">
    <property type="entry name" value="AAA+_ATPase"/>
</dbReference>
<keyword evidence="4" id="KW-0762">Sugar transport</keyword>
<accession>C0EIU1</accession>
<evidence type="ECO:0000259" key="10">
    <source>
        <dbReference type="PROSITE" id="PS50893"/>
    </source>
</evidence>
<dbReference type="PANTHER" id="PTHR43790">
    <property type="entry name" value="CARBOHYDRATE TRANSPORT ATP-BINDING PROTEIN MG119-RELATED"/>
    <property type="match status" value="1"/>
</dbReference>
<evidence type="ECO:0000256" key="1">
    <source>
        <dbReference type="ARBA" id="ARBA00004202"/>
    </source>
</evidence>
<dbReference type="Gene3D" id="3.40.50.300">
    <property type="entry name" value="P-loop containing nucleotide triphosphate hydrolases"/>
    <property type="match status" value="2"/>
</dbReference>
<dbReference type="GO" id="GO:0005886">
    <property type="term" value="C:plasma membrane"/>
    <property type="evidence" value="ECO:0007669"/>
    <property type="project" value="UniProtKB-SubCell"/>
</dbReference>
<evidence type="ECO:0000313" key="12">
    <source>
        <dbReference type="Proteomes" id="UP000003340"/>
    </source>
</evidence>
<keyword evidence="8" id="KW-1278">Translocase</keyword>
<evidence type="ECO:0000256" key="4">
    <source>
        <dbReference type="ARBA" id="ARBA00022597"/>
    </source>
</evidence>
<dbReference type="InterPro" id="IPR027417">
    <property type="entry name" value="P-loop_NTPase"/>
</dbReference>
<keyword evidence="2" id="KW-0813">Transport</keyword>
<dbReference type="GO" id="GO:0016887">
    <property type="term" value="F:ATP hydrolysis activity"/>
    <property type="evidence" value="ECO:0007669"/>
    <property type="project" value="InterPro"/>
</dbReference>
<feature type="domain" description="ABC transporter" evidence="10">
    <location>
        <begin position="250"/>
        <end position="494"/>
    </location>
</feature>
<dbReference type="SUPFAM" id="SSF52540">
    <property type="entry name" value="P-loop containing nucleoside triphosphate hydrolases"/>
    <property type="match status" value="2"/>
</dbReference>
<dbReference type="AlphaFoldDB" id="C0EIU1"/>
<name>C0EIU1_9FIRM</name>